<sequence length="492" mass="55019">MPRKPKIEPKRITVVVDGAPISVTLHPPSGRMKAWYVYWAGLGNSKSTGERGLTAAVAVAEKMVRNGGERPTPADGVLSDEEFKEIQRRHFERDHSANGLKRAATSLKSCLEAIDAFQRIVKLPAISLATPDDCAKFEREALKLPKSWRLSYPRAKRENVKTLSSNTVAKWSTALAAAFERANVDAGNKCVRGVVAPAKLLISNPWRKFQRIKGVKKAKRHFNDEELLSVLDFLEREWSSVTAAAVAVKTCLWTWNRVAELANLSWDDCKQIGQECHFSILGKWNKLKWARLPLGLVEELRAIRTNSPFVFAAYSKQVRSHYLHAGQNGIAAQVNAEYSPEAFVSWFQDRIKQWAVATGRKEVTVHVFRKTSLQNAKRGEDVNRLVAKDAKLSEAVMTGYYTSEEDEEMRHASNRSFHRLVLSLSHEVASRYGYRPENKLTDLKERLTAATAVEDWSLVGQLAAELSRTLQAANGQNKPAEAAEEGGVSENI</sequence>
<reference evidence="3 4" key="1">
    <citation type="submission" date="2019-02" db="EMBL/GenBank/DDBJ databases">
        <title>Deep-cultivation of Planctomycetes and their phenomic and genomic characterization uncovers novel biology.</title>
        <authorList>
            <person name="Wiegand S."/>
            <person name="Jogler M."/>
            <person name="Boedeker C."/>
            <person name="Pinto D."/>
            <person name="Vollmers J."/>
            <person name="Rivas-Marin E."/>
            <person name="Kohn T."/>
            <person name="Peeters S.H."/>
            <person name="Heuer A."/>
            <person name="Rast P."/>
            <person name="Oberbeckmann S."/>
            <person name="Bunk B."/>
            <person name="Jeske O."/>
            <person name="Meyerdierks A."/>
            <person name="Storesund J.E."/>
            <person name="Kallscheuer N."/>
            <person name="Luecker S."/>
            <person name="Lage O.M."/>
            <person name="Pohl T."/>
            <person name="Merkel B.J."/>
            <person name="Hornburger P."/>
            <person name="Mueller R.-W."/>
            <person name="Bruemmer F."/>
            <person name="Labrenz M."/>
            <person name="Spormann A.M."/>
            <person name="Op den Camp H."/>
            <person name="Overmann J."/>
            <person name="Amann R."/>
            <person name="Jetten M.S.M."/>
            <person name="Mascher T."/>
            <person name="Medema M.H."/>
            <person name="Devos D.P."/>
            <person name="Kaster A.-K."/>
            <person name="Ovreas L."/>
            <person name="Rohde M."/>
            <person name="Galperin M.Y."/>
            <person name="Jogler C."/>
        </authorList>
    </citation>
    <scope>NUCLEOTIDE SEQUENCE [LARGE SCALE GENOMIC DNA]</scope>
    <source>
        <strain evidence="3 4">ETA_A8</strain>
    </source>
</reference>
<dbReference type="Proteomes" id="UP000315017">
    <property type="component" value="Chromosome"/>
</dbReference>
<dbReference type="GO" id="GO:0006310">
    <property type="term" value="P:DNA recombination"/>
    <property type="evidence" value="ECO:0007669"/>
    <property type="project" value="UniProtKB-KW"/>
</dbReference>
<proteinExistence type="predicted"/>
<dbReference type="InterPro" id="IPR013762">
    <property type="entry name" value="Integrase-like_cat_sf"/>
</dbReference>
<evidence type="ECO:0000256" key="1">
    <source>
        <dbReference type="ARBA" id="ARBA00023172"/>
    </source>
</evidence>
<dbReference type="GO" id="GO:0003677">
    <property type="term" value="F:DNA binding"/>
    <property type="evidence" value="ECO:0007669"/>
    <property type="project" value="InterPro"/>
</dbReference>
<keyword evidence="1" id="KW-0233">DNA recombination</keyword>
<dbReference type="AlphaFoldDB" id="A0A517YGT1"/>
<evidence type="ECO:0000313" key="4">
    <source>
        <dbReference type="Proteomes" id="UP000315017"/>
    </source>
</evidence>
<name>A0A517YGT1_9BACT</name>
<evidence type="ECO:0000313" key="3">
    <source>
        <dbReference type="EMBL" id="QDU29444.1"/>
    </source>
</evidence>
<protein>
    <submittedName>
        <fullName evidence="3">Phage integrase family protein</fullName>
    </submittedName>
</protein>
<gene>
    <name evidence="3" type="ORF">ETAA8_45540</name>
</gene>
<dbReference type="GO" id="GO:0015074">
    <property type="term" value="P:DNA integration"/>
    <property type="evidence" value="ECO:0007669"/>
    <property type="project" value="InterPro"/>
</dbReference>
<evidence type="ECO:0000256" key="2">
    <source>
        <dbReference type="SAM" id="MobiDB-lite"/>
    </source>
</evidence>
<dbReference type="SUPFAM" id="SSF56349">
    <property type="entry name" value="DNA breaking-rejoining enzymes"/>
    <property type="match status" value="1"/>
</dbReference>
<dbReference type="Gene3D" id="1.10.443.10">
    <property type="entry name" value="Intergrase catalytic core"/>
    <property type="match status" value="1"/>
</dbReference>
<dbReference type="InterPro" id="IPR011010">
    <property type="entry name" value="DNA_brk_join_enz"/>
</dbReference>
<keyword evidence="4" id="KW-1185">Reference proteome</keyword>
<feature type="region of interest" description="Disordered" evidence="2">
    <location>
        <begin position="472"/>
        <end position="492"/>
    </location>
</feature>
<dbReference type="EMBL" id="CP036274">
    <property type="protein sequence ID" value="QDU29444.1"/>
    <property type="molecule type" value="Genomic_DNA"/>
</dbReference>
<organism evidence="3 4">
    <name type="scientific">Anatilimnocola aggregata</name>
    <dbReference type="NCBI Taxonomy" id="2528021"/>
    <lineage>
        <taxon>Bacteria</taxon>
        <taxon>Pseudomonadati</taxon>
        <taxon>Planctomycetota</taxon>
        <taxon>Planctomycetia</taxon>
        <taxon>Pirellulales</taxon>
        <taxon>Pirellulaceae</taxon>
        <taxon>Anatilimnocola</taxon>
    </lineage>
</organism>
<dbReference type="KEGG" id="aagg:ETAA8_45540"/>
<accession>A0A517YGT1</accession>